<evidence type="ECO:0000256" key="1">
    <source>
        <dbReference type="ARBA" id="ARBA00004123"/>
    </source>
</evidence>
<gene>
    <name evidence="5" type="ORF">M430DRAFT_31129</name>
</gene>
<dbReference type="RefSeq" id="XP_024717559.1">
    <property type="nucleotide sequence ID" value="XM_024866013.1"/>
</dbReference>
<dbReference type="Gene3D" id="3.10.590.10">
    <property type="entry name" value="ph1033 like domains"/>
    <property type="match status" value="1"/>
</dbReference>
<dbReference type="OrthoDB" id="41445at2759"/>
<feature type="domain" description="EVE" evidence="4">
    <location>
        <begin position="173"/>
        <end position="249"/>
    </location>
</feature>
<dbReference type="STRING" id="857342.A0A2T3ASC1"/>
<dbReference type="InterPro" id="IPR002740">
    <property type="entry name" value="EVE_domain"/>
</dbReference>
<feature type="domain" description="EVE" evidence="4">
    <location>
        <begin position="69"/>
        <end position="165"/>
    </location>
</feature>
<dbReference type="CDD" id="cd21133">
    <property type="entry name" value="EVE"/>
    <property type="match status" value="1"/>
</dbReference>
<comment type="subcellular location">
    <subcellularLocation>
        <location evidence="1">Nucleus</location>
    </subcellularLocation>
</comment>
<dbReference type="Proteomes" id="UP000241818">
    <property type="component" value="Unassembled WGS sequence"/>
</dbReference>
<keyword evidence="2" id="KW-0539">Nucleus</keyword>
<evidence type="ECO:0000256" key="2">
    <source>
        <dbReference type="ARBA" id="ARBA00023242"/>
    </source>
</evidence>
<evidence type="ECO:0000256" key="3">
    <source>
        <dbReference type="SAM" id="MobiDB-lite"/>
    </source>
</evidence>
<sequence>MAKRKAKDLGEEEPAEEPRRSSRRKPTATEKVQKQKPGKKIPSGVVSQEHEVVESKPTESDAPKASTRQYWLMKAEPESRLEKGHDIKFSIDDLAAKTEPEPWDGIRAYPARNNLRAMKKGDLSFFYHSSCKVPAIVGIMEIVQEHSPDRKAPSSCSPALLPHAMNANTPLVSAHDPDAPYYDPSSSPDNPKWSVVHVVFRQKLKTPITLKDLRAFQAEKGNPLENMQMLKLTRLSVSRVSQGEWDFLTSVMEKNGDKVLQD</sequence>
<protein>
    <recommendedName>
        <fullName evidence="4">EVE domain-containing protein</fullName>
    </recommendedName>
</protein>
<feature type="region of interest" description="Disordered" evidence="3">
    <location>
        <begin position="1"/>
        <end position="69"/>
    </location>
</feature>
<dbReference type="GO" id="GO:0005634">
    <property type="term" value="C:nucleus"/>
    <property type="evidence" value="ECO:0007669"/>
    <property type="project" value="UniProtKB-SubCell"/>
</dbReference>
<dbReference type="InParanoid" id="A0A2T3ASC1"/>
<proteinExistence type="predicted"/>
<dbReference type="InterPro" id="IPR052181">
    <property type="entry name" value="5hmC_binding"/>
</dbReference>
<dbReference type="PANTHER" id="PTHR14087">
    <property type="entry name" value="THYMOCYTE NUCLEAR PROTEIN 1"/>
    <property type="match status" value="1"/>
</dbReference>
<reference evidence="5 6" key="1">
    <citation type="journal article" date="2018" name="New Phytol.">
        <title>Comparative genomics and transcriptomics depict ericoid mycorrhizal fungi as versatile saprotrophs and plant mutualists.</title>
        <authorList>
            <person name="Martino E."/>
            <person name="Morin E."/>
            <person name="Grelet G.A."/>
            <person name="Kuo A."/>
            <person name="Kohler A."/>
            <person name="Daghino S."/>
            <person name="Barry K.W."/>
            <person name="Cichocki N."/>
            <person name="Clum A."/>
            <person name="Dockter R.B."/>
            <person name="Hainaut M."/>
            <person name="Kuo R.C."/>
            <person name="LaButti K."/>
            <person name="Lindahl B.D."/>
            <person name="Lindquist E.A."/>
            <person name="Lipzen A."/>
            <person name="Khouja H.R."/>
            <person name="Magnuson J."/>
            <person name="Murat C."/>
            <person name="Ohm R.A."/>
            <person name="Singer S.W."/>
            <person name="Spatafora J.W."/>
            <person name="Wang M."/>
            <person name="Veneault-Fourrey C."/>
            <person name="Henrissat B."/>
            <person name="Grigoriev I.V."/>
            <person name="Martin F.M."/>
            <person name="Perotto S."/>
        </authorList>
    </citation>
    <scope>NUCLEOTIDE SEQUENCE [LARGE SCALE GENOMIC DNA]</scope>
    <source>
        <strain evidence="5 6">ATCC 22711</strain>
    </source>
</reference>
<dbReference type="GeneID" id="36574094"/>
<evidence type="ECO:0000313" key="6">
    <source>
        <dbReference type="Proteomes" id="UP000241818"/>
    </source>
</evidence>
<dbReference type="InterPro" id="IPR015947">
    <property type="entry name" value="PUA-like_sf"/>
</dbReference>
<dbReference type="Pfam" id="PF01878">
    <property type="entry name" value="EVE"/>
    <property type="match status" value="2"/>
</dbReference>
<feature type="compositionally biased region" description="Basic and acidic residues" evidence="3">
    <location>
        <begin position="48"/>
        <end position="62"/>
    </location>
</feature>
<accession>A0A2T3ASC1</accession>
<dbReference type="InterPro" id="IPR047197">
    <property type="entry name" value="THYN1-like_EVE"/>
</dbReference>
<dbReference type="PANTHER" id="PTHR14087:SF7">
    <property type="entry name" value="THYMOCYTE NUCLEAR PROTEIN 1"/>
    <property type="match status" value="1"/>
</dbReference>
<dbReference type="AlphaFoldDB" id="A0A2T3ASC1"/>
<name>A0A2T3ASC1_AMORE</name>
<dbReference type="SUPFAM" id="SSF88697">
    <property type="entry name" value="PUA domain-like"/>
    <property type="match status" value="1"/>
</dbReference>
<keyword evidence="6" id="KW-1185">Reference proteome</keyword>
<dbReference type="EMBL" id="KZ679017">
    <property type="protein sequence ID" value="PSS09261.1"/>
    <property type="molecule type" value="Genomic_DNA"/>
</dbReference>
<organism evidence="5 6">
    <name type="scientific">Amorphotheca resinae ATCC 22711</name>
    <dbReference type="NCBI Taxonomy" id="857342"/>
    <lineage>
        <taxon>Eukaryota</taxon>
        <taxon>Fungi</taxon>
        <taxon>Dikarya</taxon>
        <taxon>Ascomycota</taxon>
        <taxon>Pezizomycotina</taxon>
        <taxon>Leotiomycetes</taxon>
        <taxon>Helotiales</taxon>
        <taxon>Amorphothecaceae</taxon>
        <taxon>Amorphotheca</taxon>
    </lineage>
</organism>
<evidence type="ECO:0000259" key="4">
    <source>
        <dbReference type="Pfam" id="PF01878"/>
    </source>
</evidence>
<evidence type="ECO:0000313" key="5">
    <source>
        <dbReference type="EMBL" id="PSS09261.1"/>
    </source>
</evidence>